<evidence type="ECO:0000256" key="11">
    <source>
        <dbReference type="ARBA" id="ARBA00022989"/>
    </source>
</evidence>
<feature type="domain" description="Leucine-rich repeat-containing N-terminal plant-type" evidence="17">
    <location>
        <begin position="39"/>
        <end position="76"/>
    </location>
</feature>
<dbReference type="SUPFAM" id="SSF52047">
    <property type="entry name" value="RNI-like"/>
    <property type="match status" value="2"/>
</dbReference>
<reference evidence="19" key="1">
    <citation type="submission" date="2022-02" db="EMBL/GenBank/DDBJ databases">
        <authorList>
            <person name="Henning P.M."/>
            <person name="McCubbin A.G."/>
            <person name="Shore J.S."/>
        </authorList>
    </citation>
    <scope>NUCLEOTIDE SEQUENCE</scope>
    <source>
        <strain evidence="19">F60SS</strain>
        <tissue evidence="19">Leaves</tissue>
    </source>
</reference>
<comment type="caution">
    <text evidence="19">The sequence shown here is derived from an EMBL/GenBank/DDBJ whole genome shotgun (WGS) entry which is preliminary data.</text>
</comment>
<keyword evidence="8" id="KW-0677">Repeat</keyword>
<keyword evidence="12" id="KW-0472">Membrane</keyword>
<keyword evidence="13" id="KW-0675">Receptor</keyword>
<dbReference type="InterPro" id="IPR050647">
    <property type="entry name" value="Plant_LRR-RLKs"/>
</dbReference>
<dbReference type="GO" id="GO:0005886">
    <property type="term" value="C:plasma membrane"/>
    <property type="evidence" value="ECO:0007669"/>
    <property type="project" value="UniProtKB-SubCell"/>
</dbReference>
<comment type="subcellular location">
    <subcellularLocation>
        <location evidence="2">Cell membrane</location>
        <topology evidence="2">Single-pass type I membrane protein</topology>
    </subcellularLocation>
    <subcellularLocation>
        <location evidence="1">Secreted</location>
        <location evidence="1">Cell wall</location>
    </subcellularLocation>
</comment>
<dbReference type="GO" id="GO:0033612">
    <property type="term" value="F:receptor serine/threonine kinase binding"/>
    <property type="evidence" value="ECO:0007669"/>
    <property type="project" value="TreeGrafter"/>
</dbReference>
<keyword evidence="5" id="KW-0433">Leucine-rich repeat</keyword>
<evidence type="ECO:0000256" key="7">
    <source>
        <dbReference type="ARBA" id="ARBA00022729"/>
    </source>
</evidence>
<name>A0A9Q0JPG8_9ROSI</name>
<dbReference type="InterPro" id="IPR001245">
    <property type="entry name" value="Ser-Thr/Tyr_kinase_cat_dom"/>
</dbReference>
<dbReference type="Gene3D" id="3.80.10.10">
    <property type="entry name" value="Ribonuclease Inhibitor"/>
    <property type="match status" value="11"/>
</dbReference>
<evidence type="ECO:0000313" key="19">
    <source>
        <dbReference type="EMBL" id="KAJ4848055.1"/>
    </source>
</evidence>
<dbReference type="InterPro" id="IPR001611">
    <property type="entry name" value="Leu-rich_rpt"/>
</dbReference>
<feature type="domain" description="Leucine-rich repeat-containing N-terminal plant-type" evidence="17">
    <location>
        <begin position="998"/>
        <end position="1036"/>
    </location>
</feature>
<dbReference type="SUPFAM" id="SSF52058">
    <property type="entry name" value="L domain-like"/>
    <property type="match status" value="4"/>
</dbReference>
<evidence type="ECO:0008006" key="21">
    <source>
        <dbReference type="Google" id="ProtNLM"/>
    </source>
</evidence>
<evidence type="ECO:0000256" key="4">
    <source>
        <dbReference type="ARBA" id="ARBA00022512"/>
    </source>
</evidence>
<dbReference type="GO" id="GO:0051606">
    <property type="term" value="P:detection of stimulus"/>
    <property type="evidence" value="ECO:0007669"/>
    <property type="project" value="UniProtKB-ARBA"/>
</dbReference>
<keyword evidence="11" id="KW-1133">Transmembrane helix</keyword>
<dbReference type="InterPro" id="IPR003591">
    <property type="entry name" value="Leu-rich_rpt_typical-subtyp"/>
</dbReference>
<keyword evidence="14" id="KW-0325">Glycoprotein</keyword>
<dbReference type="Pfam" id="PF23598">
    <property type="entry name" value="LRR_14"/>
    <property type="match status" value="1"/>
</dbReference>
<evidence type="ECO:0000256" key="12">
    <source>
        <dbReference type="ARBA" id="ARBA00023136"/>
    </source>
</evidence>
<keyword evidence="10" id="KW-0067">ATP-binding</keyword>
<comment type="similarity">
    <text evidence="15">Belongs to the polygalacturonase-inhibiting protein family.</text>
</comment>
<keyword evidence="9" id="KW-0547">Nucleotide-binding</keyword>
<dbReference type="Pfam" id="PF00560">
    <property type="entry name" value="LRR_1"/>
    <property type="match status" value="15"/>
</dbReference>
<dbReference type="SMART" id="SM00369">
    <property type="entry name" value="LRR_TYP"/>
    <property type="match status" value="28"/>
</dbReference>
<dbReference type="FunFam" id="3.80.10.10:FF:000101">
    <property type="entry name" value="LRR receptor-like serine/threonine-protein kinase ERECTA"/>
    <property type="match status" value="1"/>
</dbReference>
<evidence type="ECO:0000256" key="14">
    <source>
        <dbReference type="ARBA" id="ARBA00023180"/>
    </source>
</evidence>
<protein>
    <recommendedName>
        <fullName evidence="21">Leucine-rich repeat-containing N-terminal plant-type domain-containing protein</fullName>
    </recommendedName>
</protein>
<keyword evidence="3" id="KW-1003">Cell membrane</keyword>
<dbReference type="FunFam" id="3.80.10.10:FF:000317">
    <property type="entry name" value="Inactive leucine-rich repeat receptor-like protein kinase"/>
    <property type="match status" value="2"/>
</dbReference>
<dbReference type="InterPro" id="IPR055414">
    <property type="entry name" value="LRR_R13L4/SHOC2-like"/>
</dbReference>
<keyword evidence="20" id="KW-1185">Reference proteome</keyword>
<keyword evidence="6" id="KW-0812">Transmembrane</keyword>
<dbReference type="Gene3D" id="1.10.510.10">
    <property type="entry name" value="Transferase(Phosphotransferase) domain 1"/>
    <property type="match status" value="4"/>
</dbReference>
<dbReference type="Pfam" id="PF08263">
    <property type="entry name" value="LRRNT_2"/>
    <property type="match status" value="2"/>
</dbReference>
<evidence type="ECO:0000256" key="9">
    <source>
        <dbReference type="ARBA" id="ARBA00022741"/>
    </source>
</evidence>
<evidence type="ECO:0000259" key="16">
    <source>
        <dbReference type="Pfam" id="PF07714"/>
    </source>
</evidence>
<keyword evidence="4" id="KW-0134">Cell wall</keyword>
<evidence type="ECO:0000256" key="13">
    <source>
        <dbReference type="ARBA" id="ARBA00023170"/>
    </source>
</evidence>
<proteinExistence type="inferred from homology"/>
<evidence type="ECO:0000259" key="18">
    <source>
        <dbReference type="Pfam" id="PF23598"/>
    </source>
</evidence>
<feature type="domain" description="Serine-threonine/tyrosine-protein kinase catalytic" evidence="16">
    <location>
        <begin position="1974"/>
        <end position="2077"/>
    </location>
</feature>
<dbReference type="Pfam" id="PF13855">
    <property type="entry name" value="LRR_8"/>
    <property type="match status" value="5"/>
</dbReference>
<dbReference type="Pfam" id="PF07714">
    <property type="entry name" value="PK_Tyr_Ser-Thr"/>
    <property type="match status" value="1"/>
</dbReference>
<sequence length="2102" mass="230496">MLKACDPLSVILGLVVILLFWDHLFQNYAAAQSNISSIDQNALLALKSSIYDPNNILATNWSTTTSVCSWIGVSCNNATLQRVTALNLSSMGLDGSIPQDIGEIPSGFGSLPNLEALFLGRNRFSGIIPPSICNISTLRELRLRSNKLSGNIPEGIGNLARLEILDLFDNLISGSIPVSAFNLSSLRIMLFSRNRLSVSLSDDTCQNLPRLEWLDLGSNQIVGKIPPGLGKCKQLKRLNLQYNKLSGRIPAALANLTQLEELKLATNSLTGELGSLYKLKKLSIRNNTLKVLAISFDVMNPVILPGTIPSDIGEFRSLERLYLWGNELHGNIPISIGNASRLTLLEFSHNRFSGPVPNSLGNLKQLRLLNLDTNYLTDLSFISSLANCKELRIIHLSFNPFNTTLPASIGNLSAVLEQFAMAGCKIKGNIPGETGNLSSLTKLYLGDNELTGPIPTTIGRLKKLQGLSLYNNSLEGSIPSEICQLSYLFVLSLDYNKLAGSMPACLGSMTSMRALHLEANNLAFRIPSSFWNLKDVLYVNLSSNSLSGELPLSIGNLKVSVMLDLSSNHFSGVIPSTLGSLQNLKYLSLAYNTFQGPVPESFGKFESMEELDLSSNNLSGAIPKSFENLTSLKYLNEIRDFVVDPCQNFQSARIFLQKEYGLEGIVSTRGDVYSFGILLMETFTRNKPTDEMFGEGMSLKDYVQKALPDSVAKIVDEHLLSEEKHLLSKIKCLSSIFTLAMDCVIEFPEQRTYITEVLATLKHIRTRYLADTYGLQGIVSTRGDVYSFGILLMETFTRKKPTDEMFGEGMSLKDYVNKALPDSIAKIVDEHLLSEEEHLLAKIKCFTSIFTLAMNCLEKRTDITEVLATLKHIRTRYLADTYGLQGIVSTRGDVYSFGILLMETFTRKKPTDEMFGEGMSLKDYVNKALPDSIAKIVDEHLLSEEEHLLAKIKCFTSIFTLAMNCLEKRTDITEVLATLKHIRTRYLADTDPGFPSIDQNALLALKSHITYDPNNILATKWSTTISVCSWIGVSCNNATLQRVTALNLSSIGLEGSIPQDIGNLSFLVMLNLTDNRLAGDIPSGLGSLTNLEALFLGRNRFSGIIPPSICNISTLRELRLRSNKLSGSIPEGIGNLARLEILDLFDNLISGSIPVSAFNLSALRIMFFSRNRLSHSLSDDTCQSLPGLQVLDIGRNQIVGKIPPGLGKCKQLIRLIWIGISYNNATPQRVTSLNLSSVGLEGSIPPDIGNLSFLAMLDLSNNRLTGEIPSGLGSLPKLEALFLAGNRFLGIIPPSICNISTLRELRLGSNKLSGNIPKGIGNLTRLEILDLVDNLISGSIPVSAFNLSSLRMMILNRNRLSDSLSDDTCQNLARLQVLDIDRNQIVGKIPPGLGKCKQLFGLNLRDNKLTGSIPTTLANLTQLEELYLDNNGLHGNIPISIGNASRLTLLEIRNNALTGPIPNSLGNLRELQLLSLAFNSLTDLRFISSLANCKELRIMDLSFNPLNTTLPASIGNLSAVLDKFSMARCKIKGNIPEEIGNLNSLTSLDLGDNELTRPIPTTIGRMKKLQGLNLYNNSLEGSISSEICQLNYLSALSLKYNKLVGAIPACLGSMTSMRILHLGANNLAFPIPSSFWNFKDILYVNLSSNSLSGQLPLSIGNLKVIVVLDLSRNHFSGVIPSTMGSLQNLQYLSLAYNTFQGPVPETLGNLISVEVLDLSSNNLSGAIPKSFEKLTSLEHLNVSFNSLQGEIPSGGPFKNFSVEGDVYSFGILLMETFTRKKPTDEMFGEGMSLKDYVNKALPDSVAKIVDNHLLSEQEHFSAKIKGDVYSFGILLMETFTRKKPTNEMFGEGMSPKDYVKKALPNSVAKILDLSSNNLSGAIPKSFEKLTSLQYLNVSFNALQGEIPSGGPFKNFEVDSFLGNKGFCSGSMPQFPKCKNISSEGSKTSAGHLLKYILPTTISTMLVASFIFLLIEYGSEGIVSTKGDVYSFGIVLMEMFTRKKPTDEIFNQRMSLRDYVKDALPNSVAEIADANLKTREQHLSAAMKECIHSVFALAVDCTVESPEERADITKIVTLLKSFRNEYLAKIAARGGGQHILQLH</sequence>
<dbReference type="PANTHER" id="PTHR48056:SF73">
    <property type="entry name" value="LRR RECEPTOR-LIKE SERINE_THREONINE-PROTEIN KINASE EFR"/>
    <property type="match status" value="1"/>
</dbReference>
<dbReference type="InterPro" id="IPR011009">
    <property type="entry name" value="Kinase-like_dom_sf"/>
</dbReference>
<dbReference type="FunFam" id="3.80.10.10:FF:000400">
    <property type="entry name" value="Nuclear pore complex protein NUP107"/>
    <property type="match status" value="1"/>
</dbReference>
<keyword evidence="4" id="KW-0964">Secreted</keyword>
<dbReference type="Proteomes" id="UP001141552">
    <property type="component" value="Unassembled WGS sequence"/>
</dbReference>
<dbReference type="PROSITE" id="PS51450">
    <property type="entry name" value="LRR"/>
    <property type="match status" value="1"/>
</dbReference>
<dbReference type="GO" id="GO:0004674">
    <property type="term" value="F:protein serine/threonine kinase activity"/>
    <property type="evidence" value="ECO:0007669"/>
    <property type="project" value="UniProtKB-EC"/>
</dbReference>
<organism evidence="19 20">
    <name type="scientific">Turnera subulata</name>
    <dbReference type="NCBI Taxonomy" id="218843"/>
    <lineage>
        <taxon>Eukaryota</taxon>
        <taxon>Viridiplantae</taxon>
        <taxon>Streptophyta</taxon>
        <taxon>Embryophyta</taxon>
        <taxon>Tracheophyta</taxon>
        <taxon>Spermatophyta</taxon>
        <taxon>Magnoliopsida</taxon>
        <taxon>eudicotyledons</taxon>
        <taxon>Gunneridae</taxon>
        <taxon>Pentapetalae</taxon>
        <taxon>rosids</taxon>
        <taxon>fabids</taxon>
        <taxon>Malpighiales</taxon>
        <taxon>Passifloraceae</taxon>
        <taxon>Turnera</taxon>
    </lineage>
</organism>
<feature type="domain" description="Disease resistance R13L4/SHOC-2-like LRR" evidence="18">
    <location>
        <begin position="1643"/>
        <end position="1747"/>
    </location>
</feature>
<evidence type="ECO:0000256" key="6">
    <source>
        <dbReference type="ARBA" id="ARBA00022692"/>
    </source>
</evidence>
<dbReference type="InterPro" id="IPR032675">
    <property type="entry name" value="LRR_dom_sf"/>
</dbReference>
<evidence type="ECO:0000313" key="20">
    <source>
        <dbReference type="Proteomes" id="UP001141552"/>
    </source>
</evidence>
<evidence type="ECO:0000256" key="1">
    <source>
        <dbReference type="ARBA" id="ARBA00004191"/>
    </source>
</evidence>
<dbReference type="SUPFAM" id="SSF56112">
    <property type="entry name" value="Protein kinase-like (PK-like)"/>
    <property type="match status" value="4"/>
</dbReference>
<evidence type="ECO:0000256" key="3">
    <source>
        <dbReference type="ARBA" id="ARBA00022475"/>
    </source>
</evidence>
<dbReference type="FunFam" id="3.80.10.10:FF:000470">
    <property type="entry name" value="LRR receptor-like serine/threonine-protein kinase RPK2"/>
    <property type="match status" value="1"/>
</dbReference>
<evidence type="ECO:0000256" key="5">
    <source>
        <dbReference type="ARBA" id="ARBA00022614"/>
    </source>
</evidence>
<dbReference type="PANTHER" id="PTHR48056">
    <property type="entry name" value="LRR RECEPTOR-LIKE SERINE/THREONINE-PROTEIN KINASE-RELATED"/>
    <property type="match status" value="1"/>
</dbReference>
<evidence type="ECO:0000256" key="2">
    <source>
        <dbReference type="ARBA" id="ARBA00004251"/>
    </source>
</evidence>
<reference evidence="19" key="2">
    <citation type="journal article" date="2023" name="Plants (Basel)">
        <title>Annotation of the Turnera subulata (Passifloraceae) Draft Genome Reveals the S-Locus Evolved after the Divergence of Turneroideae from Passifloroideae in a Stepwise Manner.</title>
        <authorList>
            <person name="Henning P.M."/>
            <person name="Roalson E.H."/>
            <person name="Mir W."/>
            <person name="McCubbin A.G."/>
            <person name="Shore J.S."/>
        </authorList>
    </citation>
    <scope>NUCLEOTIDE SEQUENCE</scope>
    <source>
        <strain evidence="19">F60SS</strain>
    </source>
</reference>
<accession>A0A9Q0JPG8</accession>
<dbReference type="GO" id="GO:0009791">
    <property type="term" value="P:post-embryonic development"/>
    <property type="evidence" value="ECO:0007669"/>
    <property type="project" value="UniProtKB-ARBA"/>
</dbReference>
<evidence type="ECO:0000256" key="10">
    <source>
        <dbReference type="ARBA" id="ARBA00022840"/>
    </source>
</evidence>
<gene>
    <name evidence="19" type="ORF">Tsubulata_015838</name>
</gene>
<evidence type="ECO:0000256" key="8">
    <source>
        <dbReference type="ARBA" id="ARBA00022737"/>
    </source>
</evidence>
<dbReference type="FunFam" id="3.80.10.10:FF:000041">
    <property type="entry name" value="LRR receptor-like serine/threonine-protein kinase ERECTA"/>
    <property type="match status" value="1"/>
</dbReference>
<evidence type="ECO:0000259" key="17">
    <source>
        <dbReference type="Pfam" id="PF08263"/>
    </source>
</evidence>
<dbReference type="FunFam" id="3.80.10.10:FF:000233">
    <property type="entry name" value="Leucine-rich repeat receptor-like protein kinase TDR"/>
    <property type="match status" value="1"/>
</dbReference>
<evidence type="ECO:0000256" key="15">
    <source>
        <dbReference type="ARBA" id="ARBA00038043"/>
    </source>
</evidence>
<dbReference type="OrthoDB" id="676979at2759"/>
<dbReference type="InterPro" id="IPR013210">
    <property type="entry name" value="LRR_N_plant-typ"/>
</dbReference>
<dbReference type="SMART" id="SM00365">
    <property type="entry name" value="LRR_SD22"/>
    <property type="match status" value="14"/>
</dbReference>
<keyword evidence="7" id="KW-0732">Signal</keyword>
<dbReference type="GO" id="GO:0005524">
    <property type="term" value="F:ATP binding"/>
    <property type="evidence" value="ECO:0007669"/>
    <property type="project" value="UniProtKB-KW"/>
</dbReference>
<dbReference type="EMBL" id="JAKUCV010001015">
    <property type="protein sequence ID" value="KAJ4848055.1"/>
    <property type="molecule type" value="Genomic_DNA"/>
</dbReference>